<dbReference type="EMBL" id="FPHH01000083">
    <property type="protein sequence ID" value="SFV64834.1"/>
    <property type="molecule type" value="Genomic_DNA"/>
</dbReference>
<accession>A0A1W1CGF3</accession>
<organism evidence="1">
    <name type="scientific">hydrothermal vent metagenome</name>
    <dbReference type="NCBI Taxonomy" id="652676"/>
    <lineage>
        <taxon>unclassified sequences</taxon>
        <taxon>metagenomes</taxon>
        <taxon>ecological metagenomes</taxon>
    </lineage>
</organism>
<reference evidence="1" key="1">
    <citation type="submission" date="2016-10" db="EMBL/GenBank/DDBJ databases">
        <authorList>
            <person name="de Groot N.N."/>
        </authorList>
    </citation>
    <scope>NUCLEOTIDE SEQUENCE</scope>
</reference>
<evidence type="ECO:0000313" key="1">
    <source>
        <dbReference type="EMBL" id="SFV64834.1"/>
    </source>
</evidence>
<gene>
    <name evidence="1" type="ORF">MNB_SM-5-1171</name>
</gene>
<sequence length="86" mass="9708">MIDAEFRSEERFSRLAIGYDSEAEKERVQTEVAKAIKTSTLTPEIHTTKVSSGKEVLIVEYHDDLHREAGPIFEAIVKALDIKECS</sequence>
<dbReference type="AlphaFoldDB" id="A0A1W1CGF3"/>
<protein>
    <submittedName>
        <fullName evidence="1">Uncharacterized protein</fullName>
    </submittedName>
</protein>
<name>A0A1W1CGF3_9ZZZZ</name>
<proteinExistence type="predicted"/>